<dbReference type="GO" id="GO:0005886">
    <property type="term" value="C:plasma membrane"/>
    <property type="evidence" value="ECO:0007669"/>
    <property type="project" value="UniProtKB-SubCell"/>
</dbReference>
<proteinExistence type="predicted"/>
<sequence length="194" mass="22281">MMSWLHGFYRYIKHYFPNVGLRHLHTTLATLIILQILNSNLIHMTHDGILKEGPFATLFLWFHICIGLLAVFATIGMIVFMLTKQSFRQFFPYLFGDNEVLKDDIKQLMKGKLPEPREKGLGNIIQGLGIGALILIEAAALIWLALWVSHSPYANEFRELHKTFTGLIEVYLVGHGGMALLHFIVERKRFMTND</sequence>
<dbReference type="Gene3D" id="1.20.950.20">
    <property type="entry name" value="Transmembrane di-heme cytochromes, Chain C"/>
    <property type="match status" value="1"/>
</dbReference>
<evidence type="ECO:0000313" key="9">
    <source>
        <dbReference type="Proteomes" id="UP000251647"/>
    </source>
</evidence>
<keyword evidence="3 6" id="KW-0812">Transmembrane</keyword>
<dbReference type="Proteomes" id="UP000251647">
    <property type="component" value="Unassembled WGS sequence"/>
</dbReference>
<evidence type="ECO:0000256" key="5">
    <source>
        <dbReference type="ARBA" id="ARBA00023136"/>
    </source>
</evidence>
<dbReference type="GO" id="GO:0022904">
    <property type="term" value="P:respiratory electron transport chain"/>
    <property type="evidence" value="ECO:0007669"/>
    <property type="project" value="InterPro"/>
</dbReference>
<keyword evidence="2" id="KW-1003">Cell membrane</keyword>
<dbReference type="InterPro" id="IPR011577">
    <property type="entry name" value="Cyt_b561_bac/Ni-Hgenase"/>
</dbReference>
<feature type="transmembrane region" description="Helical" evidence="6">
    <location>
        <begin position="127"/>
        <end position="148"/>
    </location>
</feature>
<dbReference type="EMBL" id="UATL01000001">
    <property type="protein sequence ID" value="SPY28696.1"/>
    <property type="molecule type" value="Genomic_DNA"/>
</dbReference>
<dbReference type="InterPro" id="IPR016174">
    <property type="entry name" value="Di-haem_cyt_TM"/>
</dbReference>
<dbReference type="AlphaFoldDB" id="A0A2X1WCS0"/>
<feature type="transmembrane region" description="Helical" evidence="6">
    <location>
        <begin position="58"/>
        <end position="82"/>
    </location>
</feature>
<keyword evidence="4 6" id="KW-1133">Transmembrane helix</keyword>
<evidence type="ECO:0000313" key="8">
    <source>
        <dbReference type="EMBL" id="SPY28696.1"/>
    </source>
</evidence>
<accession>A0A2X1WCS0</accession>
<evidence type="ECO:0000259" key="7">
    <source>
        <dbReference type="Pfam" id="PF01292"/>
    </source>
</evidence>
<evidence type="ECO:0000256" key="1">
    <source>
        <dbReference type="ARBA" id="ARBA00004651"/>
    </source>
</evidence>
<feature type="domain" description="Cytochrome b561 bacterial/Ni-hydrogenase" evidence="7">
    <location>
        <begin position="20"/>
        <end position="188"/>
    </location>
</feature>
<organism evidence="8 9">
    <name type="scientific">Photobacterium damselae</name>
    <dbReference type="NCBI Taxonomy" id="38293"/>
    <lineage>
        <taxon>Bacteria</taxon>
        <taxon>Pseudomonadati</taxon>
        <taxon>Pseudomonadota</taxon>
        <taxon>Gammaproteobacteria</taxon>
        <taxon>Vibrionales</taxon>
        <taxon>Vibrionaceae</taxon>
        <taxon>Photobacterium</taxon>
    </lineage>
</organism>
<name>A0A2X1WCS0_PHODM</name>
<evidence type="ECO:0000256" key="6">
    <source>
        <dbReference type="SAM" id="Phobius"/>
    </source>
</evidence>
<dbReference type="Pfam" id="PF01292">
    <property type="entry name" value="Ni_hydr_CYTB"/>
    <property type="match status" value="1"/>
</dbReference>
<evidence type="ECO:0000256" key="4">
    <source>
        <dbReference type="ARBA" id="ARBA00022989"/>
    </source>
</evidence>
<feature type="transmembrane region" description="Helical" evidence="6">
    <location>
        <begin position="168"/>
        <end position="185"/>
    </location>
</feature>
<comment type="subcellular location">
    <subcellularLocation>
        <location evidence="1">Cell membrane</location>
        <topology evidence="1">Multi-pass membrane protein</topology>
    </subcellularLocation>
</comment>
<evidence type="ECO:0000256" key="2">
    <source>
        <dbReference type="ARBA" id="ARBA00022475"/>
    </source>
</evidence>
<dbReference type="RefSeq" id="WP_005298560.1">
    <property type="nucleotide sequence ID" value="NZ_CP079237.1"/>
</dbReference>
<keyword evidence="5 6" id="KW-0472">Membrane</keyword>
<feature type="transmembrane region" description="Helical" evidence="6">
    <location>
        <begin position="21"/>
        <end position="38"/>
    </location>
</feature>
<reference evidence="8 9" key="1">
    <citation type="submission" date="2018-06" db="EMBL/GenBank/DDBJ databases">
        <authorList>
            <consortium name="Pathogen Informatics"/>
            <person name="Doyle S."/>
        </authorList>
    </citation>
    <scope>NUCLEOTIDE SEQUENCE [LARGE SCALE GENOMIC DNA]</scope>
    <source>
        <strain evidence="8 9">NCTC11647</strain>
    </source>
</reference>
<evidence type="ECO:0000256" key="3">
    <source>
        <dbReference type="ARBA" id="ARBA00022692"/>
    </source>
</evidence>
<gene>
    <name evidence="8" type="ORF">NCTC11647_01797</name>
</gene>
<dbReference type="GO" id="GO:0009055">
    <property type="term" value="F:electron transfer activity"/>
    <property type="evidence" value="ECO:0007669"/>
    <property type="project" value="InterPro"/>
</dbReference>
<dbReference type="SUPFAM" id="SSF81342">
    <property type="entry name" value="Transmembrane di-heme cytochromes"/>
    <property type="match status" value="1"/>
</dbReference>
<protein>
    <submittedName>
        <fullName evidence="8">Cytochrome b(N-terminal)/b6/petB</fullName>
    </submittedName>
</protein>